<evidence type="ECO:0000256" key="1">
    <source>
        <dbReference type="ARBA" id="ARBA00023015"/>
    </source>
</evidence>
<dbReference type="Pfam" id="PF00196">
    <property type="entry name" value="GerE"/>
    <property type="match status" value="1"/>
</dbReference>
<dbReference type="Proteomes" id="UP000548423">
    <property type="component" value="Unassembled WGS sequence"/>
</dbReference>
<reference evidence="6" key="2">
    <citation type="submission" date="2020-08" db="EMBL/GenBank/DDBJ databases">
        <title>The Agave Microbiome: Exploring the role of microbial communities in plant adaptations to desert environments.</title>
        <authorList>
            <person name="Partida-Martinez L.P."/>
        </authorList>
    </citation>
    <scope>NUCLEOTIDE SEQUENCE [LARGE SCALE GENOMIC DNA]</scope>
    <source>
        <strain evidence="6">AT2.8</strain>
    </source>
</reference>
<dbReference type="InterPro" id="IPR000792">
    <property type="entry name" value="Tscrpt_reg_LuxR_C"/>
</dbReference>
<keyword evidence="3" id="KW-0804">Transcription</keyword>
<comment type="caution">
    <text evidence="5">The sequence shown here is derived from an EMBL/GenBank/DDBJ whole genome shotgun (WGS) entry which is preliminary data.</text>
</comment>
<accession>A0A852T9I5</accession>
<name>A0A852T9I5_9BACI</name>
<dbReference type="AlphaFoldDB" id="A0A852T9I5"/>
<evidence type="ECO:0000313" key="6">
    <source>
        <dbReference type="Proteomes" id="UP000548423"/>
    </source>
</evidence>
<keyword evidence="1" id="KW-0805">Transcription regulation</keyword>
<dbReference type="EMBL" id="JACCBX010000002">
    <property type="protein sequence ID" value="NYE04447.1"/>
    <property type="molecule type" value="Genomic_DNA"/>
</dbReference>
<dbReference type="PANTHER" id="PTHR44688:SF16">
    <property type="entry name" value="DNA-BINDING TRANSCRIPTIONAL ACTIVATOR DEVR_DOSR"/>
    <property type="match status" value="1"/>
</dbReference>
<dbReference type="GO" id="GO:0003677">
    <property type="term" value="F:DNA binding"/>
    <property type="evidence" value="ECO:0007669"/>
    <property type="project" value="UniProtKB-KW"/>
</dbReference>
<evidence type="ECO:0000259" key="4">
    <source>
        <dbReference type="PROSITE" id="PS50043"/>
    </source>
</evidence>
<dbReference type="SUPFAM" id="SSF46894">
    <property type="entry name" value="C-terminal effector domain of the bipartite response regulators"/>
    <property type="match status" value="1"/>
</dbReference>
<evidence type="ECO:0000313" key="5">
    <source>
        <dbReference type="EMBL" id="NYE04447.1"/>
    </source>
</evidence>
<protein>
    <submittedName>
        <fullName evidence="5">DNA-binding CsgD family transcriptional regulator</fullName>
    </submittedName>
</protein>
<organism evidence="5 6">
    <name type="scientific">Neobacillus niacini</name>
    <dbReference type="NCBI Taxonomy" id="86668"/>
    <lineage>
        <taxon>Bacteria</taxon>
        <taxon>Bacillati</taxon>
        <taxon>Bacillota</taxon>
        <taxon>Bacilli</taxon>
        <taxon>Bacillales</taxon>
        <taxon>Bacillaceae</taxon>
        <taxon>Neobacillus</taxon>
    </lineage>
</organism>
<evidence type="ECO:0000256" key="2">
    <source>
        <dbReference type="ARBA" id="ARBA00023125"/>
    </source>
</evidence>
<dbReference type="Gene3D" id="1.10.10.10">
    <property type="entry name" value="Winged helix-like DNA-binding domain superfamily/Winged helix DNA-binding domain"/>
    <property type="match status" value="1"/>
</dbReference>
<feature type="domain" description="HTH luxR-type" evidence="4">
    <location>
        <begin position="163"/>
        <end position="228"/>
    </location>
</feature>
<dbReference type="SMART" id="SM00421">
    <property type="entry name" value="HTH_LUXR"/>
    <property type="match status" value="1"/>
</dbReference>
<gene>
    <name evidence="5" type="ORF">F4694_001191</name>
</gene>
<keyword evidence="2 5" id="KW-0238">DNA-binding</keyword>
<dbReference type="PROSITE" id="PS50043">
    <property type="entry name" value="HTH_LUXR_2"/>
    <property type="match status" value="1"/>
</dbReference>
<reference evidence="6" key="1">
    <citation type="submission" date="2020-07" db="EMBL/GenBank/DDBJ databases">
        <authorList>
            <person name="Partida-Martinez L."/>
            <person name="Huntemann M."/>
            <person name="Clum A."/>
            <person name="Wang J."/>
            <person name="Palaniappan K."/>
            <person name="Ritter S."/>
            <person name="Chen I.-M."/>
            <person name="Stamatis D."/>
            <person name="Reddy T."/>
            <person name="O'Malley R."/>
            <person name="Daum C."/>
            <person name="Shapiro N."/>
            <person name="Ivanova N."/>
            <person name="Kyrpides N."/>
            <person name="Woyke T."/>
        </authorList>
    </citation>
    <scope>NUCLEOTIDE SEQUENCE [LARGE SCALE GENOMIC DNA]</scope>
    <source>
        <strain evidence="6">AT2.8</strain>
    </source>
</reference>
<proteinExistence type="predicted"/>
<dbReference type="InterPro" id="IPR036388">
    <property type="entry name" value="WH-like_DNA-bd_sf"/>
</dbReference>
<dbReference type="PANTHER" id="PTHR44688">
    <property type="entry name" value="DNA-BINDING TRANSCRIPTIONAL ACTIVATOR DEVR_DOSR"/>
    <property type="match status" value="1"/>
</dbReference>
<dbReference type="InterPro" id="IPR016032">
    <property type="entry name" value="Sig_transdc_resp-reg_C-effctor"/>
</dbReference>
<dbReference type="CDD" id="cd06170">
    <property type="entry name" value="LuxR_C_like"/>
    <property type="match status" value="1"/>
</dbReference>
<sequence>MASQYTLMEKVGQLEETASHEEKLYKILELYMSIYPVRNSYLFRFSPLGYLGEGIIMLNTTGIVYINDIRDNIRTLPIIYSAILERRAKYCSGIEFLKQTSSKYILTPNVNSMAVTPICFDKVVIGYICTTEFSNHAVIDEQTLTSLTDYGRIVGNYMEKTNTLDETPNLSKRELEVMRKISWGESMKEMADAMDISELTVKQYVKSAIKKLGAHNRSHAVSELLRRGIIS</sequence>
<dbReference type="GO" id="GO:0006355">
    <property type="term" value="P:regulation of DNA-templated transcription"/>
    <property type="evidence" value="ECO:0007669"/>
    <property type="project" value="InterPro"/>
</dbReference>
<evidence type="ECO:0000256" key="3">
    <source>
        <dbReference type="ARBA" id="ARBA00023163"/>
    </source>
</evidence>
<dbReference type="PRINTS" id="PR00038">
    <property type="entry name" value="HTHLUXR"/>
</dbReference>